<evidence type="ECO:0000256" key="11">
    <source>
        <dbReference type="ARBA" id="ARBA00022726"/>
    </source>
</evidence>
<keyword evidence="10" id="KW-0808">Transferase</keyword>
<keyword evidence="8" id="KW-0963">Cytoplasm</keyword>
<dbReference type="SUPFAM" id="SSF53271">
    <property type="entry name" value="PRTase-like"/>
    <property type="match status" value="1"/>
</dbReference>
<dbReference type="CDD" id="cd06223">
    <property type="entry name" value="PRTases_typeI"/>
    <property type="match status" value="1"/>
</dbReference>
<dbReference type="GO" id="GO:0002055">
    <property type="term" value="F:adenine binding"/>
    <property type="evidence" value="ECO:0007669"/>
    <property type="project" value="TreeGrafter"/>
</dbReference>
<dbReference type="PANTHER" id="PTHR32315:SF3">
    <property type="entry name" value="ADENINE PHOSPHORIBOSYLTRANSFERASE"/>
    <property type="match status" value="1"/>
</dbReference>
<keyword evidence="11" id="KW-0660">Purine salvage</keyword>
<dbReference type="Gene3D" id="3.40.50.2020">
    <property type="match status" value="1"/>
</dbReference>
<evidence type="ECO:0000256" key="8">
    <source>
        <dbReference type="ARBA" id="ARBA00022490"/>
    </source>
</evidence>
<comment type="subcellular location">
    <subcellularLocation>
        <location evidence="3">Cytoplasm</location>
    </subcellularLocation>
</comment>
<dbReference type="PANTHER" id="PTHR32315">
    <property type="entry name" value="ADENINE PHOSPHORIBOSYLTRANSFERASE"/>
    <property type="match status" value="1"/>
</dbReference>
<dbReference type="HAMAP" id="MF_00004">
    <property type="entry name" value="Aden_phosphoribosyltr"/>
    <property type="match status" value="1"/>
</dbReference>
<keyword evidence="9 13" id="KW-0328">Glycosyltransferase</keyword>
<comment type="pathway">
    <text evidence="4">Purine metabolism; AMP biosynthesis via salvage pathway; AMP from adenine: step 1/1.</text>
</comment>
<dbReference type="NCBIfam" id="NF002636">
    <property type="entry name" value="PRK02304.1-5"/>
    <property type="match status" value="1"/>
</dbReference>
<evidence type="ECO:0000256" key="7">
    <source>
        <dbReference type="ARBA" id="ARBA00011893"/>
    </source>
</evidence>
<gene>
    <name evidence="13" type="primary">APT1_1</name>
    <name evidence="13" type="ORF">C6P45_000097</name>
</gene>
<dbReference type="GO" id="GO:0016208">
    <property type="term" value="F:AMP binding"/>
    <property type="evidence" value="ECO:0007669"/>
    <property type="project" value="TreeGrafter"/>
</dbReference>
<comment type="subunit">
    <text evidence="6">Homodimer.</text>
</comment>
<evidence type="ECO:0000256" key="3">
    <source>
        <dbReference type="ARBA" id="ARBA00004496"/>
    </source>
</evidence>
<evidence type="ECO:0000256" key="5">
    <source>
        <dbReference type="ARBA" id="ARBA00008391"/>
    </source>
</evidence>
<accession>A0A9P7BB85</accession>
<evidence type="ECO:0000256" key="10">
    <source>
        <dbReference type="ARBA" id="ARBA00022679"/>
    </source>
</evidence>
<evidence type="ECO:0000256" key="6">
    <source>
        <dbReference type="ARBA" id="ARBA00011738"/>
    </source>
</evidence>
<organism evidence="13 14">
    <name type="scientific">Maudiozyma exigua</name>
    <name type="common">Yeast</name>
    <name type="synonym">Kazachstania exigua</name>
    <dbReference type="NCBI Taxonomy" id="34358"/>
    <lineage>
        <taxon>Eukaryota</taxon>
        <taxon>Fungi</taxon>
        <taxon>Dikarya</taxon>
        <taxon>Ascomycota</taxon>
        <taxon>Saccharomycotina</taxon>
        <taxon>Saccharomycetes</taxon>
        <taxon>Saccharomycetales</taxon>
        <taxon>Saccharomycetaceae</taxon>
        <taxon>Maudiozyma</taxon>
    </lineage>
</organism>
<dbReference type="GO" id="GO:0003999">
    <property type="term" value="F:adenine phosphoribosyltransferase activity"/>
    <property type="evidence" value="ECO:0007669"/>
    <property type="project" value="UniProtKB-EC"/>
</dbReference>
<reference evidence="13 14" key="1">
    <citation type="submission" date="2020-11" db="EMBL/GenBank/DDBJ databases">
        <title>Kefir isolates.</title>
        <authorList>
            <person name="Marcisauskas S."/>
            <person name="Kim Y."/>
            <person name="Blasche S."/>
        </authorList>
    </citation>
    <scope>NUCLEOTIDE SEQUENCE [LARGE SCALE GENOMIC DNA]</scope>
    <source>
        <strain evidence="13 14">OG2</strain>
    </source>
</reference>
<evidence type="ECO:0000256" key="1">
    <source>
        <dbReference type="ARBA" id="ARBA00000868"/>
    </source>
</evidence>
<comment type="caution">
    <text evidence="13">The sequence shown here is derived from an EMBL/GenBank/DDBJ whole genome shotgun (WGS) entry which is preliminary data.</text>
</comment>
<proteinExistence type="inferred from homology"/>
<keyword evidence="14" id="KW-1185">Reference proteome</keyword>
<dbReference type="Proteomes" id="UP000750334">
    <property type="component" value="Unassembled WGS sequence"/>
</dbReference>
<evidence type="ECO:0000256" key="2">
    <source>
        <dbReference type="ARBA" id="ARBA00003968"/>
    </source>
</evidence>
<dbReference type="InterPro" id="IPR029057">
    <property type="entry name" value="PRTase-like"/>
</dbReference>
<dbReference type="EMBL" id="PUHR01000010">
    <property type="protein sequence ID" value="KAG0671606.1"/>
    <property type="molecule type" value="Genomic_DNA"/>
</dbReference>
<comment type="function">
    <text evidence="2">Catalyzes a salvage reaction resulting in the formation of AMP, that is energically less costly than de novo synthesis.</text>
</comment>
<dbReference type="InterPro" id="IPR000836">
    <property type="entry name" value="PRTase_dom"/>
</dbReference>
<dbReference type="GO" id="GO:0006168">
    <property type="term" value="P:adenine salvage"/>
    <property type="evidence" value="ECO:0007669"/>
    <property type="project" value="InterPro"/>
</dbReference>
<dbReference type="InterPro" id="IPR005764">
    <property type="entry name" value="Ade_phspho_trans"/>
</dbReference>
<dbReference type="AlphaFoldDB" id="A0A9P7BB85"/>
<dbReference type="GO" id="GO:0006166">
    <property type="term" value="P:purine ribonucleoside salvage"/>
    <property type="evidence" value="ECO:0007669"/>
    <property type="project" value="UniProtKB-KW"/>
</dbReference>
<dbReference type="Pfam" id="PF00156">
    <property type="entry name" value="Pribosyltran"/>
    <property type="match status" value="1"/>
</dbReference>
<dbReference type="GO" id="GO:0044209">
    <property type="term" value="P:AMP salvage"/>
    <property type="evidence" value="ECO:0007669"/>
    <property type="project" value="TreeGrafter"/>
</dbReference>
<name>A0A9P7BB85_MAUEX</name>
<sequence>MTSNIADLKSVLHKYPNFPVKGVLFEDFLPIFRDHRLFKKLINCFKNHSDEQFKDIKIDYIVGIEARGFLFGPSLALAMNSGFVPIRKQGKLPGECFAVEYEKEYGTDIFEIQKGSIPIGANVIILDDIIATGGTALAAFKLMEEMKVTVLEFDFVMELDFLKGRKQLDAPVFTLLKEQEQALATKN</sequence>
<dbReference type="EC" id="2.4.2.7" evidence="7"/>
<evidence type="ECO:0000256" key="4">
    <source>
        <dbReference type="ARBA" id="ARBA00004659"/>
    </source>
</evidence>
<protein>
    <recommendedName>
        <fullName evidence="7">adenine phosphoribosyltransferase</fullName>
        <ecNumber evidence="7">2.4.2.7</ecNumber>
    </recommendedName>
</protein>
<comment type="catalytic activity">
    <reaction evidence="1">
        <text>AMP + diphosphate = 5-phospho-alpha-D-ribose 1-diphosphate + adenine</text>
        <dbReference type="Rhea" id="RHEA:16609"/>
        <dbReference type="ChEBI" id="CHEBI:16708"/>
        <dbReference type="ChEBI" id="CHEBI:33019"/>
        <dbReference type="ChEBI" id="CHEBI:58017"/>
        <dbReference type="ChEBI" id="CHEBI:456215"/>
        <dbReference type="EC" id="2.4.2.7"/>
    </reaction>
</comment>
<evidence type="ECO:0000313" key="13">
    <source>
        <dbReference type="EMBL" id="KAG0671606.1"/>
    </source>
</evidence>
<dbReference type="NCBIfam" id="TIGR01090">
    <property type="entry name" value="apt"/>
    <property type="match status" value="1"/>
</dbReference>
<dbReference type="InterPro" id="IPR050054">
    <property type="entry name" value="UPRTase/APRTase"/>
</dbReference>
<evidence type="ECO:0000313" key="14">
    <source>
        <dbReference type="Proteomes" id="UP000750334"/>
    </source>
</evidence>
<comment type="similarity">
    <text evidence="5">Belongs to the purine/pyrimidine phosphoribosyltransferase family.</text>
</comment>
<evidence type="ECO:0000256" key="9">
    <source>
        <dbReference type="ARBA" id="ARBA00022676"/>
    </source>
</evidence>
<feature type="domain" description="Phosphoribosyltransferase" evidence="12">
    <location>
        <begin position="35"/>
        <end position="179"/>
    </location>
</feature>
<dbReference type="FunFam" id="3.40.50.2020:FF:000004">
    <property type="entry name" value="Adenine phosphoribosyltransferase"/>
    <property type="match status" value="1"/>
</dbReference>
<dbReference type="GO" id="GO:0005737">
    <property type="term" value="C:cytoplasm"/>
    <property type="evidence" value="ECO:0007669"/>
    <property type="project" value="UniProtKB-SubCell"/>
</dbReference>
<dbReference type="OrthoDB" id="363185at2759"/>
<evidence type="ECO:0000259" key="12">
    <source>
        <dbReference type="Pfam" id="PF00156"/>
    </source>
</evidence>